<comment type="caution">
    <text evidence="1">The sequence shown here is derived from an EMBL/GenBank/DDBJ whole genome shotgun (WGS) entry which is preliminary data.</text>
</comment>
<protein>
    <submittedName>
        <fullName evidence="1">Uncharacterized protein</fullName>
    </submittedName>
</protein>
<reference evidence="1" key="1">
    <citation type="journal article" date="2014" name="Int. J. Syst. Evol. Microbiol.">
        <title>Complete genome sequence of Corynebacterium casei LMG S-19264T (=DSM 44701T), isolated from a smear-ripened cheese.</title>
        <authorList>
            <consortium name="US DOE Joint Genome Institute (JGI-PGF)"/>
            <person name="Walter F."/>
            <person name="Albersmeier A."/>
            <person name="Kalinowski J."/>
            <person name="Ruckert C."/>
        </authorList>
    </citation>
    <scope>NUCLEOTIDE SEQUENCE</scope>
    <source>
        <strain evidence="1">JCM 19831</strain>
    </source>
</reference>
<sequence length="79" mass="8015">MPPAGLADSPAEGVSSPLPQAAVARVKAARVNTPAIRMRIEGLLFSRQRAAVDTAACCVGEGCPAVGAGVSIECRWQGP</sequence>
<accession>A0A917UC69</accession>
<evidence type="ECO:0000313" key="1">
    <source>
        <dbReference type="EMBL" id="GGM71958.1"/>
    </source>
</evidence>
<reference evidence="1" key="2">
    <citation type="submission" date="2020-09" db="EMBL/GenBank/DDBJ databases">
        <authorList>
            <person name="Sun Q."/>
            <person name="Ohkuma M."/>
        </authorList>
    </citation>
    <scope>NUCLEOTIDE SEQUENCE</scope>
    <source>
        <strain evidence="1">JCM 19831</strain>
    </source>
</reference>
<evidence type="ECO:0000313" key="2">
    <source>
        <dbReference type="Proteomes" id="UP000642070"/>
    </source>
</evidence>
<dbReference type="EMBL" id="BMPI01000063">
    <property type="protein sequence ID" value="GGM71958.1"/>
    <property type="molecule type" value="Genomic_DNA"/>
</dbReference>
<organism evidence="1 2">
    <name type="scientific">Dactylosporangium sucinum</name>
    <dbReference type="NCBI Taxonomy" id="1424081"/>
    <lineage>
        <taxon>Bacteria</taxon>
        <taxon>Bacillati</taxon>
        <taxon>Actinomycetota</taxon>
        <taxon>Actinomycetes</taxon>
        <taxon>Micromonosporales</taxon>
        <taxon>Micromonosporaceae</taxon>
        <taxon>Dactylosporangium</taxon>
    </lineage>
</organism>
<dbReference type="AlphaFoldDB" id="A0A917UC69"/>
<keyword evidence="2" id="KW-1185">Reference proteome</keyword>
<proteinExistence type="predicted"/>
<name>A0A917UC69_9ACTN</name>
<gene>
    <name evidence="1" type="ORF">GCM10007977_087150</name>
</gene>
<dbReference type="Proteomes" id="UP000642070">
    <property type="component" value="Unassembled WGS sequence"/>
</dbReference>